<proteinExistence type="predicted"/>
<dbReference type="KEGG" id="falb:HYN59_13435"/>
<dbReference type="Proteomes" id="UP000244929">
    <property type="component" value="Chromosome"/>
</dbReference>
<dbReference type="SUPFAM" id="SSF51110">
    <property type="entry name" value="alpha-D-mannose-specific plant lectins"/>
    <property type="match status" value="1"/>
</dbReference>
<keyword evidence="1" id="KW-0732">Signal</keyword>
<name>A0A2S1R060_9FLAO</name>
<sequence length="334" mass="35083">MKKILLSALLLLSAITFAQGPQGISYQAVAFTSGGNPVVNGTVGIRISILDNSATGTVVYSETHSKPTNAQGLFNLNIGQGTAVTGTFSAISWGVNTKFLKVEVDPAGGTSYSITGTNQLMSVPYALYAQNVGDNALAGIGTGALKSSSYAVIDNNKVHVFSNGAWYTQTATSEIYSSSIINSNGNFAVIDNNKVYGFSNGTWSTKVCSGEVYSSAIITSGGKFAIRDGSNVHIFYNGSWSTQTCSGEVYASDIIISEGNFIIIDQNNAHAFSNGTWATKTCSSEVYNSAVISSNGNFIIRDGNNVHGFNNGVWATKTCSSEVYNSAIINSVTN</sequence>
<dbReference type="PROSITE" id="PS50927">
    <property type="entry name" value="BULB_LECTIN"/>
    <property type="match status" value="1"/>
</dbReference>
<dbReference type="InterPro" id="IPR036426">
    <property type="entry name" value="Bulb-type_lectin_dom_sf"/>
</dbReference>
<dbReference type="EMBL" id="CP029186">
    <property type="protein sequence ID" value="AWH86052.1"/>
    <property type="molecule type" value="Genomic_DNA"/>
</dbReference>
<evidence type="ECO:0000313" key="4">
    <source>
        <dbReference type="Proteomes" id="UP000244929"/>
    </source>
</evidence>
<feature type="domain" description="Bulb-type lectin" evidence="2">
    <location>
        <begin position="198"/>
        <end position="313"/>
    </location>
</feature>
<keyword evidence="4" id="KW-1185">Reference proteome</keyword>
<reference evidence="3 4" key="1">
    <citation type="submission" date="2018-04" db="EMBL/GenBank/DDBJ databases">
        <title>Genome sequencing of Flavobacterium sp. HYN0059.</title>
        <authorList>
            <person name="Yi H."/>
            <person name="Baek C."/>
        </authorList>
    </citation>
    <scope>NUCLEOTIDE SEQUENCE [LARGE SCALE GENOMIC DNA]</scope>
    <source>
        <strain evidence="3 4">HYN0059</strain>
    </source>
</reference>
<dbReference type="Gene3D" id="2.90.10.10">
    <property type="entry name" value="Bulb-type lectin domain"/>
    <property type="match status" value="1"/>
</dbReference>
<dbReference type="InterPro" id="IPR001480">
    <property type="entry name" value="Bulb-type_lectin_dom"/>
</dbReference>
<evidence type="ECO:0000256" key="1">
    <source>
        <dbReference type="SAM" id="SignalP"/>
    </source>
</evidence>
<feature type="signal peptide" evidence="1">
    <location>
        <begin position="1"/>
        <end position="18"/>
    </location>
</feature>
<feature type="chain" id="PRO_5015571437" description="Bulb-type lectin domain-containing protein" evidence="1">
    <location>
        <begin position="19"/>
        <end position="334"/>
    </location>
</feature>
<organism evidence="3 4">
    <name type="scientific">Flavobacterium album</name>
    <dbReference type="NCBI Taxonomy" id="2175091"/>
    <lineage>
        <taxon>Bacteria</taxon>
        <taxon>Pseudomonadati</taxon>
        <taxon>Bacteroidota</taxon>
        <taxon>Flavobacteriia</taxon>
        <taxon>Flavobacteriales</taxon>
        <taxon>Flavobacteriaceae</taxon>
        <taxon>Flavobacterium</taxon>
    </lineage>
</organism>
<protein>
    <recommendedName>
        <fullName evidence="2">Bulb-type lectin domain-containing protein</fullName>
    </recommendedName>
</protein>
<gene>
    <name evidence="3" type="ORF">HYN59_13435</name>
</gene>
<evidence type="ECO:0000259" key="2">
    <source>
        <dbReference type="PROSITE" id="PS50927"/>
    </source>
</evidence>
<dbReference type="RefSeq" id="WP_108778754.1">
    <property type="nucleotide sequence ID" value="NZ_CP029186.1"/>
</dbReference>
<dbReference type="OrthoDB" id="9765957at2"/>
<accession>A0A2S1R060</accession>
<evidence type="ECO:0000313" key="3">
    <source>
        <dbReference type="EMBL" id="AWH86052.1"/>
    </source>
</evidence>
<dbReference type="AlphaFoldDB" id="A0A2S1R060"/>